<dbReference type="EMBL" id="BGPR01098259">
    <property type="protein sequence ID" value="GBM48498.1"/>
    <property type="molecule type" value="Genomic_DNA"/>
</dbReference>
<evidence type="ECO:0000313" key="2">
    <source>
        <dbReference type="EMBL" id="GBM48498.1"/>
    </source>
</evidence>
<gene>
    <name evidence="2" type="ORF">AVEN_159837_1</name>
</gene>
<evidence type="ECO:0000256" key="1">
    <source>
        <dbReference type="SAM" id="MobiDB-lite"/>
    </source>
</evidence>
<evidence type="ECO:0000313" key="3">
    <source>
        <dbReference type="Proteomes" id="UP000499080"/>
    </source>
</evidence>
<accession>A0A4Y2G7C3</accession>
<proteinExistence type="predicted"/>
<name>A0A4Y2G7C3_ARAVE</name>
<sequence length="200" mass="22747">MEVIRLQTASVSTREARTYTLNLRLLILVLEVRSGGKICFTFWTKLVKMLPVCQFTDKEHYDSQMQQVKINEFLRSFDNKITDRYQGPPWPSGKIWASGTGQKSDSTEYPPCIWPQPAWSRPQGQGLGPAHRRRYPSFITEPPRFAFSASICTLSDCTKKRATSSSSSSLNPASGTRPSAFLRTSSFGRELEQQQQHQQH</sequence>
<protein>
    <submittedName>
        <fullName evidence="2">Uncharacterized protein</fullName>
    </submittedName>
</protein>
<reference evidence="2 3" key="1">
    <citation type="journal article" date="2019" name="Sci. Rep.">
        <title>Orb-weaving spider Araneus ventricosus genome elucidates the spidroin gene catalogue.</title>
        <authorList>
            <person name="Kono N."/>
            <person name="Nakamura H."/>
            <person name="Ohtoshi R."/>
            <person name="Moran D.A.P."/>
            <person name="Shinohara A."/>
            <person name="Yoshida Y."/>
            <person name="Fujiwara M."/>
            <person name="Mori M."/>
            <person name="Tomita M."/>
            <person name="Arakawa K."/>
        </authorList>
    </citation>
    <scope>NUCLEOTIDE SEQUENCE [LARGE SCALE GENOMIC DNA]</scope>
</reference>
<organism evidence="2 3">
    <name type="scientific">Araneus ventricosus</name>
    <name type="common">Orbweaver spider</name>
    <name type="synonym">Epeira ventricosa</name>
    <dbReference type="NCBI Taxonomy" id="182803"/>
    <lineage>
        <taxon>Eukaryota</taxon>
        <taxon>Metazoa</taxon>
        <taxon>Ecdysozoa</taxon>
        <taxon>Arthropoda</taxon>
        <taxon>Chelicerata</taxon>
        <taxon>Arachnida</taxon>
        <taxon>Araneae</taxon>
        <taxon>Araneomorphae</taxon>
        <taxon>Entelegynae</taxon>
        <taxon>Araneoidea</taxon>
        <taxon>Araneidae</taxon>
        <taxon>Araneus</taxon>
    </lineage>
</organism>
<feature type="compositionally biased region" description="Polar residues" evidence="1">
    <location>
        <begin position="170"/>
        <end position="187"/>
    </location>
</feature>
<dbReference type="Proteomes" id="UP000499080">
    <property type="component" value="Unassembled WGS sequence"/>
</dbReference>
<keyword evidence="3" id="KW-1185">Reference proteome</keyword>
<dbReference type="AlphaFoldDB" id="A0A4Y2G7C3"/>
<comment type="caution">
    <text evidence="2">The sequence shown here is derived from an EMBL/GenBank/DDBJ whole genome shotgun (WGS) entry which is preliminary data.</text>
</comment>
<feature type="region of interest" description="Disordered" evidence="1">
    <location>
        <begin position="161"/>
        <end position="200"/>
    </location>
</feature>